<organism evidence="1 2">
    <name type="scientific">Streptomyces minutiscleroticus</name>
    <dbReference type="NCBI Taxonomy" id="68238"/>
    <lineage>
        <taxon>Bacteria</taxon>
        <taxon>Bacillati</taxon>
        <taxon>Actinomycetota</taxon>
        <taxon>Actinomycetes</taxon>
        <taxon>Kitasatosporales</taxon>
        <taxon>Streptomycetaceae</taxon>
        <taxon>Streptomyces</taxon>
    </lineage>
</organism>
<sequence>MRAVAVDEAEKTVEQFADDQLAAALDRGAALDPPDHNDVLRVHLPTRTVTLLSLDL</sequence>
<evidence type="ECO:0000313" key="2">
    <source>
        <dbReference type="Proteomes" id="UP000619244"/>
    </source>
</evidence>
<accession>A0A918NY44</accession>
<dbReference type="Proteomes" id="UP000619244">
    <property type="component" value="Unassembled WGS sequence"/>
</dbReference>
<dbReference type="EMBL" id="BMVU01000055">
    <property type="protein sequence ID" value="GGY05162.1"/>
    <property type="molecule type" value="Genomic_DNA"/>
</dbReference>
<gene>
    <name evidence="1" type="ORF">GCM10010358_68190</name>
</gene>
<dbReference type="AlphaFoldDB" id="A0A918NY44"/>
<reference evidence="1" key="1">
    <citation type="journal article" date="2014" name="Int. J. Syst. Evol. Microbiol.">
        <title>Complete genome sequence of Corynebacterium casei LMG S-19264T (=DSM 44701T), isolated from a smear-ripened cheese.</title>
        <authorList>
            <consortium name="US DOE Joint Genome Institute (JGI-PGF)"/>
            <person name="Walter F."/>
            <person name="Albersmeier A."/>
            <person name="Kalinowski J."/>
            <person name="Ruckert C."/>
        </authorList>
    </citation>
    <scope>NUCLEOTIDE SEQUENCE</scope>
    <source>
        <strain evidence="1">JCM 4790</strain>
    </source>
</reference>
<keyword evidence="2" id="KW-1185">Reference proteome</keyword>
<evidence type="ECO:0000313" key="1">
    <source>
        <dbReference type="EMBL" id="GGY05162.1"/>
    </source>
</evidence>
<reference evidence="1" key="2">
    <citation type="submission" date="2020-09" db="EMBL/GenBank/DDBJ databases">
        <authorList>
            <person name="Sun Q."/>
            <person name="Ohkuma M."/>
        </authorList>
    </citation>
    <scope>NUCLEOTIDE SEQUENCE</scope>
    <source>
        <strain evidence="1">JCM 4790</strain>
    </source>
</reference>
<dbReference type="RefSeq" id="WP_229919716.1">
    <property type="nucleotide sequence ID" value="NZ_BMVU01000055.1"/>
</dbReference>
<protein>
    <submittedName>
        <fullName evidence="1">Uncharacterized protein</fullName>
    </submittedName>
</protein>
<comment type="caution">
    <text evidence="1">The sequence shown here is derived from an EMBL/GenBank/DDBJ whole genome shotgun (WGS) entry which is preliminary data.</text>
</comment>
<proteinExistence type="predicted"/>
<name>A0A918NY44_9ACTN</name>